<dbReference type="Pfam" id="PF13601">
    <property type="entry name" value="HTH_34"/>
    <property type="match status" value="1"/>
</dbReference>
<dbReference type="Proteomes" id="UP000524404">
    <property type="component" value="Unassembled WGS sequence"/>
</dbReference>
<protein>
    <submittedName>
        <fullName evidence="2">DNA-binding MarR family transcriptional regulator</fullName>
    </submittedName>
</protein>
<organism evidence="2 3">
    <name type="scientific">Arcicella rosea</name>
    <dbReference type="NCBI Taxonomy" id="502909"/>
    <lineage>
        <taxon>Bacteria</taxon>
        <taxon>Pseudomonadati</taxon>
        <taxon>Bacteroidota</taxon>
        <taxon>Cytophagia</taxon>
        <taxon>Cytophagales</taxon>
        <taxon>Flectobacillaceae</taxon>
        <taxon>Arcicella</taxon>
    </lineage>
</organism>
<feature type="domain" description="Winged helix DNA-binding" evidence="1">
    <location>
        <begin position="16"/>
        <end position="95"/>
    </location>
</feature>
<dbReference type="PANTHER" id="PTHR37318:SF1">
    <property type="entry name" value="BSL7504 PROTEIN"/>
    <property type="match status" value="1"/>
</dbReference>
<dbReference type="Gene3D" id="1.10.10.10">
    <property type="entry name" value="Winged helix-like DNA-binding domain superfamily/Winged helix DNA-binding domain"/>
    <property type="match status" value="1"/>
</dbReference>
<sequence length="99" mass="11172">MQTIISNINKSFENRVRLGVMSILMVNDWVDFSEFKETLNVTDGNLASHITALEKEKYIQVRKAFIGKKPNTSFQATAEGKQAFQEHLNALEALIKGTL</sequence>
<proteinExistence type="predicted"/>
<dbReference type="PANTHER" id="PTHR37318">
    <property type="entry name" value="BSL7504 PROTEIN"/>
    <property type="match status" value="1"/>
</dbReference>
<name>A0A841EM05_9BACT</name>
<evidence type="ECO:0000313" key="3">
    <source>
        <dbReference type="Proteomes" id="UP000524404"/>
    </source>
</evidence>
<gene>
    <name evidence="2" type="ORF">HNP25_002627</name>
</gene>
<dbReference type="RefSeq" id="WP_184134691.1">
    <property type="nucleotide sequence ID" value="NZ_JACHKT010000018.1"/>
</dbReference>
<dbReference type="InterPro" id="IPR036390">
    <property type="entry name" value="WH_DNA-bd_sf"/>
</dbReference>
<comment type="caution">
    <text evidence="2">The sequence shown here is derived from an EMBL/GenBank/DDBJ whole genome shotgun (WGS) entry which is preliminary data.</text>
</comment>
<dbReference type="SUPFAM" id="SSF46785">
    <property type="entry name" value="Winged helix' DNA-binding domain"/>
    <property type="match status" value="1"/>
</dbReference>
<evidence type="ECO:0000259" key="1">
    <source>
        <dbReference type="Pfam" id="PF13601"/>
    </source>
</evidence>
<dbReference type="InterPro" id="IPR027395">
    <property type="entry name" value="WH_DNA-bd_dom"/>
</dbReference>
<accession>A0A841EM05</accession>
<evidence type="ECO:0000313" key="2">
    <source>
        <dbReference type="EMBL" id="MBB6003966.1"/>
    </source>
</evidence>
<reference evidence="2 3" key="1">
    <citation type="submission" date="2020-08" db="EMBL/GenBank/DDBJ databases">
        <title>Functional genomics of gut bacteria from endangered species of beetles.</title>
        <authorList>
            <person name="Carlos-Shanley C."/>
        </authorList>
    </citation>
    <scope>NUCLEOTIDE SEQUENCE [LARGE SCALE GENOMIC DNA]</scope>
    <source>
        <strain evidence="2 3">S00070</strain>
    </source>
</reference>
<keyword evidence="3" id="KW-1185">Reference proteome</keyword>
<keyword evidence="2" id="KW-0238">DNA-binding</keyword>
<dbReference type="GO" id="GO:0003677">
    <property type="term" value="F:DNA binding"/>
    <property type="evidence" value="ECO:0007669"/>
    <property type="project" value="UniProtKB-KW"/>
</dbReference>
<dbReference type="AlphaFoldDB" id="A0A841EM05"/>
<dbReference type="InterPro" id="IPR036388">
    <property type="entry name" value="WH-like_DNA-bd_sf"/>
</dbReference>
<dbReference type="EMBL" id="JACHKT010000018">
    <property type="protein sequence ID" value="MBB6003966.1"/>
    <property type="molecule type" value="Genomic_DNA"/>
</dbReference>